<name>K6UN09_9MICO</name>
<evidence type="ECO:0000313" key="1">
    <source>
        <dbReference type="EMBL" id="GAB78591.1"/>
    </source>
</evidence>
<protein>
    <recommendedName>
        <fullName evidence="3">ATPase BadF/BadG/BcrA/BcrD type domain-containing protein</fullName>
    </recommendedName>
</protein>
<dbReference type="SUPFAM" id="SSF53067">
    <property type="entry name" value="Actin-like ATPase domain"/>
    <property type="match status" value="1"/>
</dbReference>
<dbReference type="STRING" id="100225.SAMN05421595_2243"/>
<organism evidence="1 2">
    <name type="scientific">Austwickia chelonae NBRC 105200</name>
    <dbReference type="NCBI Taxonomy" id="1184607"/>
    <lineage>
        <taxon>Bacteria</taxon>
        <taxon>Bacillati</taxon>
        <taxon>Actinomycetota</taxon>
        <taxon>Actinomycetes</taxon>
        <taxon>Micrococcales</taxon>
        <taxon>Dermatophilaceae</taxon>
        <taxon>Austwickia</taxon>
    </lineage>
</organism>
<dbReference type="InterPro" id="IPR043129">
    <property type="entry name" value="ATPase_NBD"/>
</dbReference>
<sequence>MSALSPPGRDVLAVTVGVGGVRARRTGTTDAADSFVEVPDASVDPGGPADAAALVAAVAGLTARGGHPPEAVSWAVHPGWRGGPAADLLAAVRAVGADRAVVVDEGYAAHVGAFGGVLPGICLSLGATASALVTDLGDRWHLLDGWPVPLGGRGSGAWIGAQGLAAALRHRDGVPDGSGRLLAAARAEFGDEQGWPALLAEQGDVVLTRFAPVVCEVAVEDALARAVVTAAGECLADLVVSARAILPDGPVVAVGGLLYLDGVRVALASALGRRRLFVMPALGGALEGARLVGEHLLAGGVLAHRPPYVVLGEQGRLPS</sequence>
<dbReference type="RefSeq" id="WP_006503347.1">
    <property type="nucleotide sequence ID" value="NZ_BAGZ01000016.1"/>
</dbReference>
<dbReference type="EMBL" id="BAGZ01000016">
    <property type="protein sequence ID" value="GAB78591.1"/>
    <property type="molecule type" value="Genomic_DNA"/>
</dbReference>
<comment type="caution">
    <text evidence="1">The sequence shown here is derived from an EMBL/GenBank/DDBJ whole genome shotgun (WGS) entry which is preliminary data.</text>
</comment>
<dbReference type="AlphaFoldDB" id="K6UN09"/>
<evidence type="ECO:0000313" key="2">
    <source>
        <dbReference type="Proteomes" id="UP000008495"/>
    </source>
</evidence>
<proteinExistence type="predicted"/>
<accession>K6UN09</accession>
<evidence type="ECO:0008006" key="3">
    <source>
        <dbReference type="Google" id="ProtNLM"/>
    </source>
</evidence>
<dbReference type="eggNOG" id="COG2971">
    <property type="taxonomic scope" value="Bacteria"/>
</dbReference>
<gene>
    <name evidence="1" type="ORF">AUCHE_16_00060</name>
</gene>
<keyword evidence="2" id="KW-1185">Reference proteome</keyword>
<dbReference type="OrthoDB" id="8701357at2"/>
<dbReference type="Gene3D" id="3.30.420.40">
    <property type="match status" value="1"/>
</dbReference>
<dbReference type="Proteomes" id="UP000008495">
    <property type="component" value="Unassembled WGS sequence"/>
</dbReference>
<reference evidence="1 2" key="1">
    <citation type="submission" date="2012-08" db="EMBL/GenBank/DDBJ databases">
        <title>Whole genome shotgun sequence of Austwickia chelonae NBRC 105200.</title>
        <authorList>
            <person name="Yoshida I."/>
            <person name="Hosoyama A."/>
            <person name="Tsuchikane K."/>
            <person name="Katsumata H."/>
            <person name="Ando Y."/>
            <person name="Ohji S."/>
            <person name="Hamada M."/>
            <person name="Tamura T."/>
            <person name="Yamazoe A."/>
            <person name="Yamazaki S."/>
            <person name="Fujita N."/>
        </authorList>
    </citation>
    <scope>NUCLEOTIDE SEQUENCE [LARGE SCALE GENOMIC DNA]</scope>
    <source>
        <strain evidence="1 2">NBRC 105200</strain>
    </source>
</reference>